<reference evidence="2 3" key="1">
    <citation type="submission" date="2012-05" db="EMBL/GenBank/DDBJ databases">
        <authorList>
            <person name="Weinstock G."/>
            <person name="Sodergren E."/>
            <person name="Lobos E.A."/>
            <person name="Fulton L."/>
            <person name="Fulton R."/>
            <person name="Courtney L."/>
            <person name="Fronick C."/>
            <person name="O'Laughlin M."/>
            <person name="Godfrey J."/>
            <person name="Wilson R.M."/>
            <person name="Miner T."/>
            <person name="Farmer C."/>
            <person name="Delehaunty K."/>
            <person name="Cordes M."/>
            <person name="Minx P."/>
            <person name="Tomlinson C."/>
            <person name="Chen J."/>
            <person name="Wollam A."/>
            <person name="Pepin K.H."/>
            <person name="Bhonagiri V."/>
            <person name="Zhang X."/>
            <person name="Suruliraj S."/>
            <person name="Warren W."/>
            <person name="Mitreva M."/>
            <person name="Mardis E.R."/>
            <person name="Wilson R.K."/>
        </authorList>
    </citation>
    <scope>NUCLEOTIDE SEQUENCE [LARGE SCALE GENOMIC DNA]</scope>
    <source>
        <strain evidence="2 3">F0037</strain>
    </source>
</reference>
<organism evidence="2 3">
    <name type="scientific">Porphyromonas catoniae F0037</name>
    <dbReference type="NCBI Taxonomy" id="1127696"/>
    <lineage>
        <taxon>Bacteria</taxon>
        <taxon>Pseudomonadati</taxon>
        <taxon>Bacteroidota</taxon>
        <taxon>Bacteroidia</taxon>
        <taxon>Bacteroidales</taxon>
        <taxon>Porphyromonadaceae</taxon>
        <taxon>Porphyromonas</taxon>
    </lineage>
</organism>
<keyword evidence="1" id="KW-0472">Membrane</keyword>
<keyword evidence="1" id="KW-1133">Transmembrane helix</keyword>
<dbReference type="EMBL" id="AMEQ01000018">
    <property type="protein sequence ID" value="EKY02195.1"/>
    <property type="molecule type" value="Genomic_DNA"/>
</dbReference>
<dbReference type="Proteomes" id="UP000010408">
    <property type="component" value="Unassembled WGS sequence"/>
</dbReference>
<name>L1NFY4_9PORP</name>
<evidence type="ECO:0000313" key="3">
    <source>
        <dbReference type="Proteomes" id="UP000010408"/>
    </source>
</evidence>
<dbReference type="AlphaFoldDB" id="L1NFY4"/>
<comment type="caution">
    <text evidence="2">The sequence shown here is derived from an EMBL/GenBank/DDBJ whole genome shotgun (WGS) entry which is preliminary data.</text>
</comment>
<dbReference type="RefSeq" id="WP_005468777.1">
    <property type="nucleotide sequence ID" value="NZ_KB291043.1"/>
</dbReference>
<dbReference type="HOGENOM" id="CLU_1729719_0_0_10"/>
<feature type="transmembrane region" description="Helical" evidence="1">
    <location>
        <begin position="12"/>
        <end position="31"/>
    </location>
</feature>
<evidence type="ECO:0000313" key="2">
    <source>
        <dbReference type="EMBL" id="EKY02195.1"/>
    </source>
</evidence>
<dbReference type="PATRIC" id="fig|1127696.3.peg.515"/>
<feature type="transmembrane region" description="Helical" evidence="1">
    <location>
        <begin position="38"/>
        <end position="55"/>
    </location>
</feature>
<keyword evidence="1" id="KW-0812">Transmembrane</keyword>
<accession>L1NFY4</accession>
<sequence length="154" mass="17980">MRHYYRLSPLVWLSTGIVYVTLVGILIYFIYEGMGIEVYLFILALILLTSITVLWKPVYYEWRPDGLCLRLLAFEKFYSYEDYEIEEDGTMKGRITLRLLGSGGFFGYLGYFWVRGCGLSLCYLAHESKPILRIHKKGKKRSIFINGEFETGLN</sequence>
<evidence type="ECO:0000256" key="1">
    <source>
        <dbReference type="SAM" id="Phobius"/>
    </source>
</evidence>
<evidence type="ECO:0008006" key="4">
    <source>
        <dbReference type="Google" id="ProtNLM"/>
    </source>
</evidence>
<protein>
    <recommendedName>
        <fullName evidence="4">Bacterial Pleckstrin homology domain-containing protein</fullName>
    </recommendedName>
</protein>
<proteinExistence type="predicted"/>
<gene>
    <name evidence="2" type="ORF">HMPREF9134_00584</name>
</gene>